<organism evidence="6 7">
    <name type="scientific">Archangium minus</name>
    <dbReference type="NCBI Taxonomy" id="83450"/>
    <lineage>
        <taxon>Bacteria</taxon>
        <taxon>Pseudomonadati</taxon>
        <taxon>Myxococcota</taxon>
        <taxon>Myxococcia</taxon>
        <taxon>Myxococcales</taxon>
        <taxon>Cystobacterineae</taxon>
        <taxon>Archangiaceae</taxon>
        <taxon>Archangium</taxon>
    </lineage>
</organism>
<dbReference type="Pfam" id="PF01408">
    <property type="entry name" value="GFO_IDH_MocA"/>
    <property type="match status" value="1"/>
</dbReference>
<dbReference type="RefSeq" id="WP_395813218.1">
    <property type="nucleotide sequence ID" value="NZ_CP043494.1"/>
</dbReference>
<keyword evidence="2" id="KW-0560">Oxidoreductase</keyword>
<dbReference type="Gene3D" id="3.40.50.720">
    <property type="entry name" value="NAD(P)-binding Rossmann-like Domain"/>
    <property type="match status" value="1"/>
</dbReference>
<evidence type="ECO:0000259" key="5">
    <source>
        <dbReference type="Pfam" id="PF22725"/>
    </source>
</evidence>
<protein>
    <submittedName>
        <fullName evidence="6">Gfo/Idh/MocA family oxidoreductase</fullName>
    </submittedName>
</protein>
<dbReference type="Proteomes" id="UP001611383">
    <property type="component" value="Chromosome"/>
</dbReference>
<name>A0ABY9WMI7_9BACT</name>
<dbReference type="InterPro" id="IPR036291">
    <property type="entry name" value="NAD(P)-bd_dom_sf"/>
</dbReference>
<feature type="region of interest" description="Disordered" evidence="3">
    <location>
        <begin position="341"/>
        <end position="379"/>
    </location>
</feature>
<evidence type="ECO:0000259" key="4">
    <source>
        <dbReference type="Pfam" id="PF01408"/>
    </source>
</evidence>
<feature type="compositionally biased region" description="Basic and acidic residues" evidence="3">
    <location>
        <begin position="341"/>
        <end position="360"/>
    </location>
</feature>
<keyword evidence="7" id="KW-1185">Reference proteome</keyword>
<dbReference type="PANTHER" id="PTHR22604:SF105">
    <property type="entry name" value="TRANS-1,2-DIHYDROBENZENE-1,2-DIOL DEHYDROGENASE"/>
    <property type="match status" value="1"/>
</dbReference>
<dbReference type="PRINTS" id="PR01775">
    <property type="entry name" value="GLFROXRDTASE"/>
</dbReference>
<dbReference type="InterPro" id="IPR055170">
    <property type="entry name" value="GFO_IDH_MocA-like_dom"/>
</dbReference>
<dbReference type="Gene3D" id="3.30.360.10">
    <property type="entry name" value="Dihydrodipicolinate Reductase, domain 2"/>
    <property type="match status" value="1"/>
</dbReference>
<evidence type="ECO:0000256" key="3">
    <source>
        <dbReference type="SAM" id="MobiDB-lite"/>
    </source>
</evidence>
<sequence>MARKQAKEQRTRTKNRKVGYAVVGLGHFAQDAILPAFKHAKKNSQLVALVSGDAKKHRALGKRHGVPVFDYDQLDECLALPEVDAVYIALPNALHAEYAVRAARAGAHVLCEKPLALDEQQCLDMIRAAEDSDVKLMTAYRLHFESANLGAMEAVRKGKIGEPRLFSSSFSFQIQAPNIRLEREEGGGVLWDIGVYCVNAARYLFRAEPEEVFAFRVKGTDPRFADTEEAVSAVLRFPEDRLASFNISFGAAATSTYQLVGTKGSLRLENAYDYKGKMTFELEAKGKKKKRTLPARDQIGPELSYFSDCILKDEQVEPDGWEGLADVRIIRALYTSAESGRPVRLEPFEKRQRPTQEQEQRYPPVEAPEPIDAAPPSGG</sequence>
<dbReference type="Pfam" id="PF22725">
    <property type="entry name" value="GFO_IDH_MocA_C3"/>
    <property type="match status" value="1"/>
</dbReference>
<evidence type="ECO:0000313" key="7">
    <source>
        <dbReference type="Proteomes" id="UP001611383"/>
    </source>
</evidence>
<accession>A0ABY9WMI7</accession>
<dbReference type="PANTHER" id="PTHR22604">
    <property type="entry name" value="OXIDOREDUCTASES"/>
    <property type="match status" value="1"/>
</dbReference>
<reference evidence="6 7" key="1">
    <citation type="submission" date="2019-08" db="EMBL/GenBank/DDBJ databases">
        <title>Archangium and Cystobacter genomes.</title>
        <authorList>
            <person name="Chen I.-C.K."/>
            <person name="Wielgoss S."/>
        </authorList>
    </citation>
    <scope>NUCLEOTIDE SEQUENCE [LARGE SCALE GENOMIC DNA]</scope>
    <source>
        <strain evidence="6 7">Cbm 6</strain>
    </source>
</reference>
<dbReference type="InterPro" id="IPR000683">
    <property type="entry name" value="Gfo/Idh/MocA-like_OxRdtase_N"/>
</dbReference>
<evidence type="ECO:0000256" key="2">
    <source>
        <dbReference type="ARBA" id="ARBA00023002"/>
    </source>
</evidence>
<dbReference type="SUPFAM" id="SSF55347">
    <property type="entry name" value="Glyceraldehyde-3-phosphate dehydrogenase-like, C-terminal domain"/>
    <property type="match status" value="1"/>
</dbReference>
<feature type="domain" description="GFO/IDH/MocA-like oxidoreductase" evidence="5">
    <location>
        <begin position="152"/>
        <end position="267"/>
    </location>
</feature>
<feature type="domain" description="Gfo/Idh/MocA-like oxidoreductase N-terminal" evidence="4">
    <location>
        <begin position="19"/>
        <end position="139"/>
    </location>
</feature>
<evidence type="ECO:0000256" key="1">
    <source>
        <dbReference type="ARBA" id="ARBA00010928"/>
    </source>
</evidence>
<dbReference type="SUPFAM" id="SSF51735">
    <property type="entry name" value="NAD(P)-binding Rossmann-fold domains"/>
    <property type="match status" value="1"/>
</dbReference>
<dbReference type="InterPro" id="IPR050984">
    <property type="entry name" value="Gfo/Idh/MocA_domain"/>
</dbReference>
<proteinExistence type="inferred from homology"/>
<gene>
    <name evidence="6" type="ORF">F0U60_01720</name>
</gene>
<evidence type="ECO:0000313" key="6">
    <source>
        <dbReference type="EMBL" id="WNG42952.1"/>
    </source>
</evidence>
<dbReference type="EMBL" id="CP043494">
    <property type="protein sequence ID" value="WNG42952.1"/>
    <property type="molecule type" value="Genomic_DNA"/>
</dbReference>
<dbReference type="InterPro" id="IPR008354">
    <property type="entry name" value="Glc-Fru_OxRdtase_bac"/>
</dbReference>
<comment type="similarity">
    <text evidence="1">Belongs to the Gfo/Idh/MocA family.</text>
</comment>